<proteinExistence type="predicted"/>
<dbReference type="Pfam" id="PF00571">
    <property type="entry name" value="CBS"/>
    <property type="match status" value="3"/>
</dbReference>
<evidence type="ECO:0000259" key="3">
    <source>
        <dbReference type="PROSITE" id="PS51371"/>
    </source>
</evidence>
<feature type="domain" description="CBS" evidence="3">
    <location>
        <begin position="11"/>
        <end position="66"/>
    </location>
</feature>
<dbReference type="PANTHER" id="PTHR43080">
    <property type="entry name" value="CBS DOMAIN-CONTAINING PROTEIN CBSX3, MITOCHONDRIAL"/>
    <property type="match status" value="1"/>
</dbReference>
<comment type="caution">
    <text evidence="4">The sequence shown here is derived from an EMBL/GenBank/DDBJ whole genome shotgun (WGS) entry which is preliminary data.</text>
</comment>
<reference evidence="4" key="1">
    <citation type="submission" date="2019-11" db="EMBL/GenBank/DDBJ databases">
        <title>Genomic insights into an expanded diversity of filamentous marine cyanobacteria reveals the extraordinary biosynthetic potential of Moorea and Okeania.</title>
        <authorList>
            <person name="Ferreira Leao T."/>
            <person name="Wang M."/>
            <person name="Moss N."/>
            <person name="Da Silva R."/>
            <person name="Sanders J."/>
            <person name="Nurk S."/>
            <person name="Gurevich A."/>
            <person name="Humphrey G."/>
            <person name="Reher R."/>
            <person name="Zhu Q."/>
            <person name="Belda-Ferre P."/>
            <person name="Glukhov E."/>
            <person name="Rex R."/>
            <person name="Dorrestein P.C."/>
            <person name="Knight R."/>
            <person name="Pevzner P."/>
            <person name="Gerwick W.H."/>
            <person name="Gerwick L."/>
        </authorList>
    </citation>
    <scope>NUCLEOTIDE SEQUENCE</scope>
    <source>
        <strain evidence="4">SIO1C4</strain>
    </source>
</reference>
<dbReference type="AlphaFoldDB" id="A0A6B3NLY4"/>
<name>A0A6B3NLY4_9CYAN</name>
<feature type="domain" description="CBS" evidence="3">
    <location>
        <begin position="142"/>
        <end position="224"/>
    </location>
</feature>
<dbReference type="PROSITE" id="PS51371">
    <property type="entry name" value="CBS"/>
    <property type="match status" value="3"/>
</dbReference>
<feature type="non-terminal residue" evidence="4">
    <location>
        <position position="235"/>
    </location>
</feature>
<dbReference type="EMBL" id="JAAHFQ010000590">
    <property type="protein sequence ID" value="NER30571.1"/>
    <property type="molecule type" value="Genomic_DNA"/>
</dbReference>
<gene>
    <name evidence="4" type="ORF">F6J89_23875</name>
</gene>
<accession>A0A6B3NLY4</accession>
<organism evidence="4">
    <name type="scientific">Symploca sp. SIO1C4</name>
    <dbReference type="NCBI Taxonomy" id="2607765"/>
    <lineage>
        <taxon>Bacteria</taxon>
        <taxon>Bacillati</taxon>
        <taxon>Cyanobacteriota</taxon>
        <taxon>Cyanophyceae</taxon>
        <taxon>Coleofasciculales</taxon>
        <taxon>Coleofasciculaceae</taxon>
        <taxon>Symploca</taxon>
    </lineage>
</organism>
<dbReference type="SUPFAM" id="SSF54631">
    <property type="entry name" value="CBS-domain pair"/>
    <property type="match status" value="2"/>
</dbReference>
<sequence length="235" mass="25910">MLTSLTLEQGIDRNIITIPSNTPVTEAITAMSQVRASCILVVEQHQLVGIFTERDVVKVTASQMPLEQLNISQLMTADLVTLKLTEIINTFSVLSLLRQHSIRHLPIVDNQGYPVGIVTPHSIRQVLKPTDLLKLRLVAEAMTTKVIYIPTTISVFEISQIMAKNRISCVVIAKEGEHKQRATEEKLGDNLAKTFSSSSTKSPIPIGIITERDLVQFQALGLNLSQTQAVEVMST</sequence>
<feature type="domain" description="CBS" evidence="3">
    <location>
        <begin position="75"/>
        <end position="135"/>
    </location>
</feature>
<protein>
    <submittedName>
        <fullName evidence="4">CBS domain-containing protein</fullName>
    </submittedName>
</protein>
<dbReference type="SMART" id="SM00116">
    <property type="entry name" value="CBS"/>
    <property type="match status" value="3"/>
</dbReference>
<dbReference type="CDD" id="cd04620">
    <property type="entry name" value="CBS_two-component_sensor_histidine_kinase_repeat1"/>
    <property type="match status" value="1"/>
</dbReference>
<dbReference type="PANTHER" id="PTHR43080:SF2">
    <property type="entry name" value="CBS DOMAIN-CONTAINING PROTEIN"/>
    <property type="match status" value="1"/>
</dbReference>
<dbReference type="Gene3D" id="3.10.580.10">
    <property type="entry name" value="CBS-domain"/>
    <property type="match status" value="2"/>
</dbReference>
<dbReference type="InterPro" id="IPR000644">
    <property type="entry name" value="CBS_dom"/>
</dbReference>
<dbReference type="InterPro" id="IPR051257">
    <property type="entry name" value="Diverse_CBS-Domain"/>
</dbReference>
<evidence type="ECO:0000313" key="4">
    <source>
        <dbReference type="EMBL" id="NER30571.1"/>
    </source>
</evidence>
<evidence type="ECO:0000256" key="2">
    <source>
        <dbReference type="PROSITE-ProRule" id="PRU00703"/>
    </source>
</evidence>
<dbReference type="InterPro" id="IPR046342">
    <property type="entry name" value="CBS_dom_sf"/>
</dbReference>
<keyword evidence="1 2" id="KW-0129">CBS domain</keyword>
<evidence type="ECO:0000256" key="1">
    <source>
        <dbReference type="ARBA" id="ARBA00023122"/>
    </source>
</evidence>